<dbReference type="SMART" id="SM00849">
    <property type="entry name" value="Lactamase_B"/>
    <property type="match status" value="1"/>
</dbReference>
<evidence type="ECO:0000256" key="3">
    <source>
        <dbReference type="ARBA" id="ARBA00022692"/>
    </source>
</evidence>
<organism evidence="8 9">
    <name type="scientific">Labedella endophytica</name>
    <dbReference type="NCBI Taxonomy" id="1523160"/>
    <lineage>
        <taxon>Bacteria</taxon>
        <taxon>Bacillati</taxon>
        <taxon>Actinomycetota</taxon>
        <taxon>Actinomycetes</taxon>
        <taxon>Micrococcales</taxon>
        <taxon>Microbacteriaceae</taxon>
        <taxon>Labedella</taxon>
    </lineage>
</organism>
<dbReference type="Pfam" id="PF03772">
    <property type="entry name" value="Competence"/>
    <property type="match status" value="1"/>
</dbReference>
<feature type="transmembrane region" description="Helical" evidence="6">
    <location>
        <begin position="340"/>
        <end position="361"/>
    </location>
</feature>
<dbReference type="GO" id="GO:0005886">
    <property type="term" value="C:plasma membrane"/>
    <property type="evidence" value="ECO:0007669"/>
    <property type="project" value="UniProtKB-SubCell"/>
</dbReference>
<dbReference type="Proteomes" id="UP000274909">
    <property type="component" value="Unassembled WGS sequence"/>
</dbReference>
<gene>
    <name evidence="8" type="ORF">ELQ94_16545</name>
</gene>
<dbReference type="InterPro" id="IPR052159">
    <property type="entry name" value="Competence_DNA_uptake"/>
</dbReference>
<name>A0A3S0WUV0_9MICO</name>
<dbReference type="CDD" id="cd07731">
    <property type="entry name" value="ComA-like_MBL-fold"/>
    <property type="match status" value="1"/>
</dbReference>
<dbReference type="RefSeq" id="WP_127051479.1">
    <property type="nucleotide sequence ID" value="NZ_RZGZ01000006.1"/>
</dbReference>
<evidence type="ECO:0000256" key="4">
    <source>
        <dbReference type="ARBA" id="ARBA00022989"/>
    </source>
</evidence>
<dbReference type="PANTHER" id="PTHR30619:SF1">
    <property type="entry name" value="RECOMBINATION PROTEIN 2"/>
    <property type="match status" value="1"/>
</dbReference>
<feature type="transmembrane region" description="Helical" evidence="6">
    <location>
        <begin position="272"/>
        <end position="288"/>
    </location>
</feature>
<comment type="caution">
    <text evidence="8">The sequence shown here is derived from an EMBL/GenBank/DDBJ whole genome shotgun (WGS) entry which is preliminary data.</text>
</comment>
<dbReference type="AlphaFoldDB" id="A0A3S0WUV0"/>
<keyword evidence="9" id="KW-1185">Reference proteome</keyword>
<dbReference type="PANTHER" id="PTHR30619">
    <property type="entry name" value="DNA INTERNALIZATION/COMPETENCE PROTEIN COMEC/REC2"/>
    <property type="match status" value="1"/>
</dbReference>
<sequence>MTDLRMAAPALAAWVTALACTQVREVPAWASLTLGGLAVVLLTIAPRARAVRTLSSLAVCLAIGAASAAGLSASSLQRSPAVLEDAANSSRVVDLTAVVTGRPHNLDGPGDRVVVDVTVTAAGASSMPSTAAGVSGLSAPAVLFIGGTADLRVGETLGLTARVENGRDGDRQAFVLADAGGTVSRTAPAAVDDLAGGLRAGFVTFSSELPGDGGRLLPGLAVGDTALVDEALSDRMTEASLSHLTAVSGANCALVVGAVLGLLALCGASRRLRVGGSLLALAGFVVLVTPEPSVVRAATMAAIVLVSHGLGRRSLGAPVLCLAVVVCLLVDPWLAREFGFALSVAATAGLLFLAGPLATLLSRFVPRVLAAAIALPLAAQLACQPIIVLLDPSVPVWGVPANMLAAPAAPVVTILGMISCLLLPTLPGLGAVIGTLAWVPSQWVAAVAAATDAAPLARLPGAPGVPGMLAAVGALVLVSVAVGSASARVRRFSASVLIVAFCGYLAVLGGSRIGELVSRPGDWTVAMCDVGQGDAVLVRSGGAVALVDTGPDADALDACLADLGIGHIDLLVLTHFDADHVGGITAVIGRTTQVLHQTPQEKSERAVITTLADGGALVAETAAGDAGDLGGVAWRVLWPPPQPTPYTGNDGSVVIEFGGTIDAILLGDLGADSGLALLAEGTVGSGYAIVKMAHHGSADQYGPLYSRIGARLALVSSGADNDYGHPTASALALLTRDGTAVARSDRSGTTLVATREDELVTWSSGPADGGLRATG</sequence>
<proteinExistence type="predicted"/>
<keyword evidence="4 6" id="KW-1133">Transmembrane helix</keyword>
<dbReference type="SUPFAM" id="SSF56281">
    <property type="entry name" value="Metallo-hydrolase/oxidoreductase"/>
    <property type="match status" value="1"/>
</dbReference>
<dbReference type="PROSITE" id="PS51257">
    <property type="entry name" value="PROKAR_LIPOPROTEIN"/>
    <property type="match status" value="1"/>
</dbReference>
<evidence type="ECO:0000256" key="1">
    <source>
        <dbReference type="ARBA" id="ARBA00004651"/>
    </source>
</evidence>
<evidence type="ECO:0000313" key="9">
    <source>
        <dbReference type="Proteomes" id="UP000274909"/>
    </source>
</evidence>
<evidence type="ECO:0000256" key="2">
    <source>
        <dbReference type="ARBA" id="ARBA00022475"/>
    </source>
</evidence>
<feature type="domain" description="Metallo-beta-lactamase" evidence="7">
    <location>
        <begin position="532"/>
        <end position="704"/>
    </location>
</feature>
<dbReference type="NCBIfam" id="TIGR00360">
    <property type="entry name" value="ComEC_N-term"/>
    <property type="match status" value="1"/>
</dbReference>
<dbReference type="OrthoDB" id="7177610at2"/>
<evidence type="ECO:0000256" key="6">
    <source>
        <dbReference type="SAM" id="Phobius"/>
    </source>
</evidence>
<accession>A0A3S0WUV0</accession>
<dbReference type="InterPro" id="IPR004477">
    <property type="entry name" value="ComEC_N"/>
</dbReference>
<feature type="transmembrane region" description="Helical" evidence="6">
    <location>
        <begin position="430"/>
        <end position="451"/>
    </location>
</feature>
<keyword evidence="3 6" id="KW-0812">Transmembrane</keyword>
<reference evidence="8 9" key="1">
    <citation type="submission" date="2018-12" db="EMBL/GenBank/DDBJ databases">
        <authorList>
            <person name="Li F."/>
        </authorList>
    </citation>
    <scope>NUCLEOTIDE SEQUENCE [LARGE SCALE GENOMIC DNA]</scope>
    <source>
        <strain evidence="8 9">EGI 6500705</strain>
    </source>
</reference>
<feature type="transmembrane region" description="Helical" evidence="6">
    <location>
        <begin position="317"/>
        <end position="334"/>
    </location>
</feature>
<dbReference type="Gene3D" id="3.60.15.10">
    <property type="entry name" value="Ribonuclease Z/Hydroxyacylglutathione hydrolase-like"/>
    <property type="match status" value="1"/>
</dbReference>
<keyword evidence="2" id="KW-1003">Cell membrane</keyword>
<feature type="transmembrane region" description="Helical" evidence="6">
    <location>
        <begin position="492"/>
        <end position="510"/>
    </location>
</feature>
<keyword evidence="8" id="KW-0378">Hydrolase</keyword>
<feature type="transmembrane region" description="Helical" evidence="6">
    <location>
        <begin position="463"/>
        <end position="485"/>
    </location>
</feature>
<dbReference type="EMBL" id="RZGZ01000006">
    <property type="protein sequence ID" value="RUQ97159.1"/>
    <property type="molecule type" value="Genomic_DNA"/>
</dbReference>
<protein>
    <submittedName>
        <fullName evidence="8">MBL fold metallo-hydrolase</fullName>
    </submittedName>
</protein>
<feature type="transmembrane region" description="Helical" evidence="6">
    <location>
        <begin position="294"/>
        <end position="310"/>
    </location>
</feature>
<evidence type="ECO:0000256" key="5">
    <source>
        <dbReference type="ARBA" id="ARBA00023136"/>
    </source>
</evidence>
<feature type="transmembrane region" description="Helical" evidence="6">
    <location>
        <begin position="368"/>
        <end position="390"/>
    </location>
</feature>
<dbReference type="Pfam" id="PF00753">
    <property type="entry name" value="Lactamase_B"/>
    <property type="match status" value="1"/>
</dbReference>
<comment type="subcellular location">
    <subcellularLocation>
        <location evidence="1">Cell membrane</location>
        <topology evidence="1">Multi-pass membrane protein</topology>
    </subcellularLocation>
</comment>
<feature type="transmembrane region" description="Helical" evidence="6">
    <location>
        <begin position="244"/>
        <end position="265"/>
    </location>
</feature>
<dbReference type="InterPro" id="IPR036866">
    <property type="entry name" value="RibonucZ/Hydroxyglut_hydro"/>
</dbReference>
<feature type="transmembrane region" description="Helical" evidence="6">
    <location>
        <begin position="402"/>
        <end position="423"/>
    </location>
</feature>
<dbReference type="InterPro" id="IPR035681">
    <property type="entry name" value="ComA-like_MBL"/>
</dbReference>
<dbReference type="GO" id="GO:0016787">
    <property type="term" value="F:hydrolase activity"/>
    <property type="evidence" value="ECO:0007669"/>
    <property type="project" value="UniProtKB-KW"/>
</dbReference>
<evidence type="ECO:0000313" key="8">
    <source>
        <dbReference type="EMBL" id="RUQ97159.1"/>
    </source>
</evidence>
<keyword evidence="5 6" id="KW-0472">Membrane</keyword>
<dbReference type="InterPro" id="IPR001279">
    <property type="entry name" value="Metallo-B-lactamas"/>
</dbReference>
<evidence type="ECO:0000259" key="7">
    <source>
        <dbReference type="SMART" id="SM00849"/>
    </source>
</evidence>